<organism evidence="4 5">
    <name type="scientific">Desulfitobacterium dehalogenans (strain ATCC 51507 / DSM 9161 / JW/IU-DC1)</name>
    <dbReference type="NCBI Taxonomy" id="756499"/>
    <lineage>
        <taxon>Bacteria</taxon>
        <taxon>Bacillati</taxon>
        <taxon>Bacillota</taxon>
        <taxon>Clostridia</taxon>
        <taxon>Eubacteriales</taxon>
        <taxon>Desulfitobacteriaceae</taxon>
        <taxon>Desulfitobacterium</taxon>
    </lineage>
</organism>
<keyword evidence="1" id="KW-0472">Membrane</keyword>
<dbReference type="SUPFAM" id="SSF53756">
    <property type="entry name" value="UDP-Glycosyltransferase/glycogen phosphorylase"/>
    <property type="match status" value="1"/>
</dbReference>
<keyword evidence="5" id="KW-1185">Reference proteome</keyword>
<dbReference type="HOGENOM" id="CLU_009583_33_1_9"/>
<keyword evidence="4" id="KW-0808">Transferase</keyword>
<dbReference type="AlphaFoldDB" id="I4ADS6"/>
<dbReference type="PANTHER" id="PTHR45947:SF3">
    <property type="entry name" value="SULFOQUINOVOSYL TRANSFERASE SQD2"/>
    <property type="match status" value="1"/>
</dbReference>
<protein>
    <submittedName>
        <fullName evidence="4">Glycosyltransferase</fullName>
    </submittedName>
</protein>
<reference evidence="5" key="1">
    <citation type="submission" date="2012-06" db="EMBL/GenBank/DDBJ databases">
        <title>Complete sequence of Desulfitobacterium dehalogenans ATCC 51507.</title>
        <authorList>
            <person name="Lucas S."/>
            <person name="Han J."/>
            <person name="Lapidus A."/>
            <person name="Cheng J.-F."/>
            <person name="Goodwin L."/>
            <person name="Pitluck S."/>
            <person name="Peters L."/>
            <person name="Ovchinnikova G."/>
            <person name="Teshima H."/>
            <person name="Detter J.C."/>
            <person name="Han C."/>
            <person name="Tapia R."/>
            <person name="Land M."/>
            <person name="Hauser L."/>
            <person name="Kyrpides N."/>
            <person name="Ivanova N."/>
            <person name="Pagani I."/>
            <person name="Kruse T."/>
            <person name="de Vos W.M."/>
            <person name="Smidt H."/>
            <person name="Woyke T."/>
        </authorList>
    </citation>
    <scope>NUCLEOTIDE SEQUENCE [LARGE SCALE GENOMIC DNA]</scope>
    <source>
        <strain evidence="5">ATCC 51507 / DSM 9161 / JW/IU-DC1</strain>
    </source>
</reference>
<dbReference type="CDD" id="cd03812">
    <property type="entry name" value="GT4_CapH-like"/>
    <property type="match status" value="1"/>
</dbReference>
<keyword evidence="1" id="KW-0812">Transmembrane</keyword>
<dbReference type="InterPro" id="IPR028098">
    <property type="entry name" value="Glyco_trans_4-like_N"/>
</dbReference>
<evidence type="ECO:0000259" key="3">
    <source>
        <dbReference type="Pfam" id="PF13439"/>
    </source>
</evidence>
<gene>
    <name evidence="4" type="ordered locus">Desde_3844</name>
</gene>
<dbReference type="RefSeq" id="WP_014795583.1">
    <property type="nucleotide sequence ID" value="NC_018017.1"/>
</dbReference>
<dbReference type="InterPro" id="IPR050194">
    <property type="entry name" value="Glycosyltransferase_grp1"/>
</dbReference>
<dbReference type="eggNOG" id="COG0438">
    <property type="taxonomic scope" value="Bacteria"/>
</dbReference>
<feature type="domain" description="Glycosyl transferase family 1" evidence="2">
    <location>
        <begin position="200"/>
        <end position="319"/>
    </location>
</feature>
<dbReference type="InterPro" id="IPR001296">
    <property type="entry name" value="Glyco_trans_1"/>
</dbReference>
<dbReference type="KEGG" id="ddh:Desde_3844"/>
<reference evidence="4 5" key="2">
    <citation type="journal article" date="2015" name="J. Bacteriol.">
        <title>Genomic, proteomic, and biochemical analysis of the organohalide respiratory pathway in Desulfitobacterium dehalogenans.</title>
        <authorList>
            <person name="Kruse T."/>
            <person name="van de Pas B.A."/>
            <person name="Atteia A."/>
            <person name="Krab K."/>
            <person name="Hagen W.R."/>
            <person name="Goodwin L."/>
            <person name="Chain P."/>
            <person name="Boeren S."/>
            <person name="Maphosa F."/>
            <person name="Schraa G."/>
            <person name="de Vos W.M."/>
            <person name="van der Oost J."/>
            <person name="Smidt H."/>
            <person name="Stams A.J."/>
        </authorList>
    </citation>
    <scope>NUCLEOTIDE SEQUENCE [LARGE SCALE GENOMIC DNA]</scope>
    <source>
        <strain evidence="5">ATCC 51507 / DSM 9161 / JW/IU-DC1</strain>
    </source>
</reference>
<accession>I4ADS6</accession>
<evidence type="ECO:0000256" key="1">
    <source>
        <dbReference type="SAM" id="Phobius"/>
    </source>
</evidence>
<evidence type="ECO:0000313" key="5">
    <source>
        <dbReference type="Proteomes" id="UP000006053"/>
    </source>
</evidence>
<dbReference type="Proteomes" id="UP000006053">
    <property type="component" value="Chromosome"/>
</dbReference>
<sequence>MRMRIKESERSMVNEPIRIAQVIGKANLSGVDTVVMEYYRHINRERIQFDFIIDGYDETPVDEEILQLGGCIYKVAPYEQNVFESVNQWSKIFKENRYQMVHAHLNTLNVFPLYAAWRAGVPVRITHNHSTAASGEGKKTKMKYVLRLLARLFATHYCACSAFAGKWLFGESFYDSGKVRLIKNAIDIEKFSYNEQVRNRIRREFHLDGKLVVGHVGRFVYQKNHDFLIDIFSEIHKENADAVLVMVGSGELEQEIRQKAESFGLTGSALFLGIRNNVNDILQAMDVFLFPSHYEGLGMAVIEAQAAGLLTIVSEAVPREAKITDLMEYCNLSQPASVWAEKVLALIKAGSYERQTQNEELEQAGYDIIEEANRLQGWYEAVSIKQNI</sequence>
<dbReference type="GO" id="GO:0016757">
    <property type="term" value="F:glycosyltransferase activity"/>
    <property type="evidence" value="ECO:0007669"/>
    <property type="project" value="InterPro"/>
</dbReference>
<dbReference type="STRING" id="756499.Desde_3844"/>
<dbReference type="PANTHER" id="PTHR45947">
    <property type="entry name" value="SULFOQUINOVOSYL TRANSFERASE SQD2"/>
    <property type="match status" value="1"/>
</dbReference>
<name>I4ADS6_DESDJ</name>
<evidence type="ECO:0000259" key="2">
    <source>
        <dbReference type="Pfam" id="PF00534"/>
    </source>
</evidence>
<feature type="domain" description="Glycosyltransferase subfamily 4-like N-terminal" evidence="3">
    <location>
        <begin position="29"/>
        <end position="189"/>
    </location>
</feature>
<evidence type="ECO:0000313" key="4">
    <source>
        <dbReference type="EMBL" id="AFM02111.1"/>
    </source>
</evidence>
<feature type="transmembrane region" description="Helical" evidence="1">
    <location>
        <begin position="148"/>
        <end position="169"/>
    </location>
</feature>
<dbReference type="Gene3D" id="3.40.50.2000">
    <property type="entry name" value="Glycogen Phosphorylase B"/>
    <property type="match status" value="2"/>
</dbReference>
<dbReference type="Pfam" id="PF13439">
    <property type="entry name" value="Glyco_transf_4"/>
    <property type="match status" value="1"/>
</dbReference>
<dbReference type="EMBL" id="CP003348">
    <property type="protein sequence ID" value="AFM02111.1"/>
    <property type="molecule type" value="Genomic_DNA"/>
</dbReference>
<keyword evidence="1" id="KW-1133">Transmembrane helix</keyword>
<dbReference type="Pfam" id="PF00534">
    <property type="entry name" value="Glycos_transf_1"/>
    <property type="match status" value="1"/>
</dbReference>
<proteinExistence type="predicted"/>